<evidence type="ECO:0008006" key="3">
    <source>
        <dbReference type="Google" id="ProtNLM"/>
    </source>
</evidence>
<sequence>MEDVKNGILMYLSTFQTGVPVYDERIEQGFKEPCFFVLLIDGSQARELDRRYMRTHSFDIHYFPDPDNLEKRRECEAVADRLYEELEYIQWEGSLYRAVGMKHQIVDDVLHFFLDVNVHLMRPKGPETKMRTLKQEAGIRG</sequence>
<gene>
    <name evidence="1" type="ORF">QOZ95_000919</name>
</gene>
<proteinExistence type="predicted"/>
<comment type="caution">
    <text evidence="1">The sequence shown here is derived from an EMBL/GenBank/DDBJ whole genome shotgun (WGS) entry which is preliminary data.</text>
</comment>
<dbReference type="InterPro" id="IPR049254">
    <property type="entry name" value="Phage_tail_terminator"/>
</dbReference>
<keyword evidence="2" id="KW-1185">Reference proteome</keyword>
<protein>
    <recommendedName>
        <fullName evidence="3">Phage protein</fullName>
    </recommendedName>
</protein>
<dbReference type="Pfam" id="PF20765">
    <property type="entry name" value="Phage_tail_terminator_8"/>
    <property type="match status" value="1"/>
</dbReference>
<evidence type="ECO:0000313" key="1">
    <source>
        <dbReference type="EMBL" id="MDQ0492769.1"/>
    </source>
</evidence>
<accession>A0ABU0KTL7</accession>
<organism evidence="1 2">
    <name type="scientific">Paenibacillus brasilensis</name>
    <dbReference type="NCBI Taxonomy" id="128574"/>
    <lineage>
        <taxon>Bacteria</taxon>
        <taxon>Bacillati</taxon>
        <taxon>Bacillota</taxon>
        <taxon>Bacilli</taxon>
        <taxon>Bacillales</taxon>
        <taxon>Paenibacillaceae</taxon>
        <taxon>Paenibacillus</taxon>
    </lineage>
</organism>
<name>A0ABU0KTL7_9BACL</name>
<dbReference type="EMBL" id="JAUSWA010000004">
    <property type="protein sequence ID" value="MDQ0492769.1"/>
    <property type="molecule type" value="Genomic_DNA"/>
</dbReference>
<dbReference type="Proteomes" id="UP001242811">
    <property type="component" value="Unassembled WGS sequence"/>
</dbReference>
<dbReference type="RefSeq" id="WP_152380849.1">
    <property type="nucleotide sequence ID" value="NZ_CP045298.1"/>
</dbReference>
<evidence type="ECO:0000313" key="2">
    <source>
        <dbReference type="Proteomes" id="UP001242811"/>
    </source>
</evidence>
<reference evidence="1 2" key="1">
    <citation type="submission" date="2023-07" db="EMBL/GenBank/DDBJ databases">
        <title>Genomic Encyclopedia of Type Strains, Phase IV (KMG-IV): sequencing the most valuable type-strain genomes for metagenomic binning, comparative biology and taxonomic classification.</title>
        <authorList>
            <person name="Goeker M."/>
        </authorList>
    </citation>
    <scope>NUCLEOTIDE SEQUENCE [LARGE SCALE GENOMIC DNA]</scope>
    <source>
        <strain evidence="1 2">DSM 14914</strain>
    </source>
</reference>